<reference evidence="2" key="1">
    <citation type="journal article" date="2015" name="PLoS Genet.">
        <title>The dynamic genome and transcriptome of the human fungal pathogen Blastomyces and close relative Emmonsia.</title>
        <authorList>
            <person name="Munoz J.F."/>
            <person name="Gauthier G.M."/>
            <person name="Desjardins C.A."/>
            <person name="Gallo J.E."/>
            <person name="Holder J."/>
            <person name="Sullivan T.D."/>
            <person name="Marty A.J."/>
            <person name="Carmen J.C."/>
            <person name="Chen Z."/>
            <person name="Ding L."/>
            <person name="Gujja S."/>
            <person name="Magrini V."/>
            <person name="Misas E."/>
            <person name="Mitreva M."/>
            <person name="Priest M."/>
            <person name="Saif S."/>
            <person name="Whiston E.A."/>
            <person name="Young S."/>
            <person name="Zeng Q."/>
            <person name="Goldman W.E."/>
            <person name="Mardis E.R."/>
            <person name="Taylor J.W."/>
            <person name="McEwen J.G."/>
            <person name="Clay O.K."/>
            <person name="Klein B.S."/>
            <person name="Cuomo C.A."/>
        </authorList>
    </citation>
    <scope>NUCLEOTIDE SEQUENCE [LARGE SCALE GENOMIC DNA]</scope>
    <source>
        <strain evidence="2">UAMH 139</strain>
    </source>
</reference>
<evidence type="ECO:0000313" key="1">
    <source>
        <dbReference type="EMBL" id="KLJ09654.1"/>
    </source>
</evidence>
<dbReference type="Proteomes" id="UP000053573">
    <property type="component" value="Unassembled WGS sequence"/>
</dbReference>
<keyword evidence="2" id="KW-1185">Reference proteome</keyword>
<evidence type="ECO:0000313" key="2">
    <source>
        <dbReference type="Proteomes" id="UP000053573"/>
    </source>
</evidence>
<sequence length="76" mass="7962">MEDGSPLTSTILALPMSSAVDLLESPVSPVYGKGMTIGNLISKGSRITAPISRAFTMSGNLMCASCFKSGPRLIWV</sequence>
<dbReference type="EMBL" id="LDEV01002297">
    <property type="protein sequence ID" value="KLJ09654.1"/>
    <property type="molecule type" value="Genomic_DNA"/>
</dbReference>
<proteinExistence type="predicted"/>
<comment type="caution">
    <text evidence="1">The sequence shown here is derived from an EMBL/GenBank/DDBJ whole genome shotgun (WGS) entry which is preliminary data.</text>
</comment>
<dbReference type="AlphaFoldDB" id="A0A0H1BDV6"/>
<protein>
    <submittedName>
        <fullName evidence="1">Uncharacterized protein</fullName>
    </submittedName>
</protein>
<name>A0A0H1BDV6_9EURO</name>
<gene>
    <name evidence="1" type="ORF">EMPG_14914</name>
</gene>
<accession>A0A0H1BDV6</accession>
<organism evidence="1 2">
    <name type="scientific">Blastomyces silverae</name>
    <dbReference type="NCBI Taxonomy" id="2060906"/>
    <lineage>
        <taxon>Eukaryota</taxon>
        <taxon>Fungi</taxon>
        <taxon>Dikarya</taxon>
        <taxon>Ascomycota</taxon>
        <taxon>Pezizomycotina</taxon>
        <taxon>Eurotiomycetes</taxon>
        <taxon>Eurotiomycetidae</taxon>
        <taxon>Onygenales</taxon>
        <taxon>Ajellomycetaceae</taxon>
        <taxon>Blastomyces</taxon>
    </lineage>
</organism>